<evidence type="ECO:0000313" key="10">
    <source>
        <dbReference type="Proteomes" id="UP000252124"/>
    </source>
</evidence>
<feature type="transmembrane region" description="Helical" evidence="8">
    <location>
        <begin position="23"/>
        <end position="48"/>
    </location>
</feature>
<reference evidence="9 10" key="1">
    <citation type="submission" date="2018-06" db="EMBL/GenBank/DDBJ databases">
        <title>Genomic Encyclopedia of Type Strains, Phase III (KMG-III): the genomes of soil and plant-associated and newly described type strains.</title>
        <authorList>
            <person name="Whitman W."/>
        </authorList>
    </citation>
    <scope>NUCLEOTIDE SEQUENCE [LARGE SCALE GENOMIC DNA]</scope>
    <source>
        <strain evidence="9 10">CECT 7342</strain>
    </source>
</reference>
<feature type="transmembrane region" description="Helical" evidence="8">
    <location>
        <begin position="80"/>
        <end position="101"/>
    </location>
</feature>
<organism evidence="9 10">
    <name type="scientific">Achromobacter marplatensis</name>
    <dbReference type="NCBI Taxonomy" id="470868"/>
    <lineage>
        <taxon>Bacteria</taxon>
        <taxon>Pseudomonadati</taxon>
        <taxon>Pseudomonadota</taxon>
        <taxon>Betaproteobacteria</taxon>
        <taxon>Burkholderiales</taxon>
        <taxon>Alcaligenaceae</taxon>
        <taxon>Achromobacter</taxon>
    </lineage>
</organism>
<gene>
    <name evidence="9" type="ORF">DFP87_1054</name>
</gene>
<comment type="caution">
    <text evidence="9">The sequence shown here is derived from an EMBL/GenBank/DDBJ whole genome shotgun (WGS) entry which is preliminary data.</text>
</comment>
<feature type="transmembrane region" description="Helical" evidence="8">
    <location>
        <begin position="145"/>
        <end position="163"/>
    </location>
</feature>
<keyword evidence="5 8" id="KW-0812">Transmembrane</keyword>
<sequence length="361" mass="37425">MTVTVRTLHATPRSGPGLRACSWPVFLALAAAIVLLFIAELALGSVAIPLKAVLQSLFSGATLENPAWRDIVLGFRMPRALNALVSGAALGVAGLMLQTLFRNPLADPFVLGIVHGARLGSAVLVTIAGVAGNALLLKFGLVGDVGMAAASIAGSTLVLMLLAKLSRHIGLVTLLIVGLMLGYLAVGLISVLMHFIDETQARAFKVWDDASFAGATRQQLEILIPGLLAGMAGCALLIKPMNGLLLGERYAQSMGVRVAAVKRSALLGAAWLCGLVSAFCGPVAFLGLVAAQVARALTRTADHRVLLPAAGLTGAALGLAADLVVHLPWSRHVLHLNAVIGLVGAPVALYMLYRTRALQSE</sequence>
<evidence type="ECO:0000256" key="2">
    <source>
        <dbReference type="ARBA" id="ARBA00007935"/>
    </source>
</evidence>
<dbReference type="RefSeq" id="WP_088589295.1">
    <property type="nucleotide sequence ID" value="NZ_CADIJU010000017.1"/>
</dbReference>
<keyword evidence="4" id="KW-1003">Cell membrane</keyword>
<comment type="subcellular location">
    <subcellularLocation>
        <location evidence="1">Cell membrane</location>
        <topology evidence="1">Multi-pass membrane protein</topology>
    </subcellularLocation>
</comment>
<evidence type="ECO:0000256" key="8">
    <source>
        <dbReference type="SAM" id="Phobius"/>
    </source>
</evidence>
<accession>A0ABX9GC34</accession>
<dbReference type="GeneID" id="99733201"/>
<dbReference type="PANTHER" id="PTHR30472:SF41">
    <property type="entry name" value="TRANSPORT SYSTEM PERMEASE PROTEIN"/>
    <property type="match status" value="1"/>
</dbReference>
<evidence type="ECO:0000256" key="4">
    <source>
        <dbReference type="ARBA" id="ARBA00022475"/>
    </source>
</evidence>
<dbReference type="InterPro" id="IPR037294">
    <property type="entry name" value="ABC_BtuC-like"/>
</dbReference>
<name>A0ABX9GC34_9BURK</name>
<evidence type="ECO:0000256" key="3">
    <source>
        <dbReference type="ARBA" id="ARBA00022448"/>
    </source>
</evidence>
<evidence type="ECO:0000256" key="5">
    <source>
        <dbReference type="ARBA" id="ARBA00022692"/>
    </source>
</evidence>
<evidence type="ECO:0000313" key="9">
    <source>
        <dbReference type="EMBL" id="RBP18927.1"/>
    </source>
</evidence>
<proteinExistence type="inferred from homology"/>
<feature type="transmembrane region" description="Helical" evidence="8">
    <location>
        <begin position="305"/>
        <end position="327"/>
    </location>
</feature>
<keyword evidence="7 8" id="KW-0472">Membrane</keyword>
<dbReference type="PANTHER" id="PTHR30472">
    <property type="entry name" value="FERRIC ENTEROBACTIN TRANSPORT SYSTEM PERMEASE PROTEIN"/>
    <property type="match status" value="1"/>
</dbReference>
<dbReference type="InterPro" id="IPR000522">
    <property type="entry name" value="ABC_transptr_permease_BtuC"/>
</dbReference>
<feature type="transmembrane region" description="Helical" evidence="8">
    <location>
        <begin position="265"/>
        <end position="293"/>
    </location>
</feature>
<evidence type="ECO:0000256" key="6">
    <source>
        <dbReference type="ARBA" id="ARBA00022989"/>
    </source>
</evidence>
<protein>
    <submittedName>
        <fullName evidence="9">Iron complex transport system permease protein</fullName>
    </submittedName>
</protein>
<dbReference type="SUPFAM" id="SSF81345">
    <property type="entry name" value="ABC transporter involved in vitamin B12 uptake, BtuC"/>
    <property type="match status" value="1"/>
</dbReference>
<keyword evidence="6 8" id="KW-1133">Transmembrane helix</keyword>
<feature type="transmembrane region" description="Helical" evidence="8">
    <location>
        <begin position="333"/>
        <end position="353"/>
    </location>
</feature>
<evidence type="ECO:0000256" key="1">
    <source>
        <dbReference type="ARBA" id="ARBA00004651"/>
    </source>
</evidence>
<comment type="similarity">
    <text evidence="2">Belongs to the binding-protein-dependent transport system permease family. FecCD subfamily.</text>
</comment>
<keyword evidence="3" id="KW-0813">Transport</keyword>
<dbReference type="CDD" id="cd06550">
    <property type="entry name" value="TM_ABC_iron-siderophores_like"/>
    <property type="match status" value="1"/>
</dbReference>
<keyword evidence="10" id="KW-1185">Reference proteome</keyword>
<dbReference type="Pfam" id="PF01032">
    <property type="entry name" value="FecCD"/>
    <property type="match status" value="1"/>
</dbReference>
<dbReference type="Proteomes" id="UP000252124">
    <property type="component" value="Unassembled WGS sequence"/>
</dbReference>
<dbReference type="Gene3D" id="1.10.3470.10">
    <property type="entry name" value="ABC transporter involved in vitamin B12 uptake, BtuC"/>
    <property type="match status" value="1"/>
</dbReference>
<evidence type="ECO:0000256" key="7">
    <source>
        <dbReference type="ARBA" id="ARBA00023136"/>
    </source>
</evidence>
<feature type="transmembrane region" description="Helical" evidence="8">
    <location>
        <begin position="169"/>
        <end position="196"/>
    </location>
</feature>
<dbReference type="EMBL" id="QNRM01000005">
    <property type="protein sequence ID" value="RBP18927.1"/>
    <property type="molecule type" value="Genomic_DNA"/>
</dbReference>
<feature type="transmembrane region" description="Helical" evidence="8">
    <location>
        <begin position="222"/>
        <end position="245"/>
    </location>
</feature>
<feature type="transmembrane region" description="Helical" evidence="8">
    <location>
        <begin position="113"/>
        <end position="136"/>
    </location>
</feature>